<reference evidence="2 3" key="1">
    <citation type="journal article" date="2018" name="Nat. Ecol. Evol.">
        <title>Shark genomes provide insights into elasmobranch evolution and the origin of vertebrates.</title>
        <authorList>
            <person name="Hara Y"/>
            <person name="Yamaguchi K"/>
            <person name="Onimaru K"/>
            <person name="Kadota M"/>
            <person name="Koyanagi M"/>
            <person name="Keeley SD"/>
            <person name="Tatsumi K"/>
            <person name="Tanaka K"/>
            <person name="Motone F"/>
            <person name="Kageyama Y"/>
            <person name="Nozu R"/>
            <person name="Adachi N"/>
            <person name="Nishimura O"/>
            <person name="Nakagawa R"/>
            <person name="Tanegashima C"/>
            <person name="Kiyatake I"/>
            <person name="Matsumoto R"/>
            <person name="Murakumo K"/>
            <person name="Nishida K"/>
            <person name="Terakita A"/>
            <person name="Kuratani S"/>
            <person name="Sato K"/>
            <person name="Hyodo S Kuraku.S."/>
        </authorList>
    </citation>
    <scope>NUCLEOTIDE SEQUENCE [LARGE SCALE GENOMIC DNA]</scope>
</reference>
<dbReference type="OMA" id="SATFAYC"/>
<dbReference type="GO" id="GO:0005886">
    <property type="term" value="C:plasma membrane"/>
    <property type="evidence" value="ECO:0007669"/>
    <property type="project" value="TreeGrafter"/>
</dbReference>
<dbReference type="AlphaFoldDB" id="A0A401PXY9"/>
<dbReference type="GO" id="GO:0098609">
    <property type="term" value="P:cell-cell adhesion"/>
    <property type="evidence" value="ECO:0007669"/>
    <property type="project" value="TreeGrafter"/>
</dbReference>
<dbReference type="GO" id="GO:0030036">
    <property type="term" value="P:actin cytoskeleton organization"/>
    <property type="evidence" value="ECO:0007669"/>
    <property type="project" value="TreeGrafter"/>
</dbReference>
<dbReference type="STRING" id="75743.A0A401PXY9"/>
<dbReference type="OrthoDB" id="10262320at2759"/>
<gene>
    <name evidence="2" type="ORF">scyTo_0021155</name>
</gene>
<evidence type="ECO:0000259" key="1">
    <source>
        <dbReference type="Pfam" id="PF21896"/>
    </source>
</evidence>
<dbReference type="Proteomes" id="UP000288216">
    <property type="component" value="Unassembled WGS sequence"/>
</dbReference>
<dbReference type="Gene3D" id="1.20.1410.10">
    <property type="entry name" value="I/LWEQ domain"/>
    <property type="match status" value="1"/>
</dbReference>
<dbReference type="InterPro" id="IPR054082">
    <property type="entry name" value="Talin_IBS2B"/>
</dbReference>
<comment type="caution">
    <text evidence="2">The sequence shown here is derived from an EMBL/GenBank/DDBJ whole genome shotgun (WGS) entry which is preliminary data.</text>
</comment>
<dbReference type="GO" id="GO:0005925">
    <property type="term" value="C:focal adhesion"/>
    <property type="evidence" value="ECO:0007669"/>
    <property type="project" value="TreeGrafter"/>
</dbReference>
<proteinExistence type="predicted"/>
<dbReference type="GO" id="GO:0005737">
    <property type="term" value="C:cytoplasm"/>
    <property type="evidence" value="ECO:0007669"/>
    <property type="project" value="TreeGrafter"/>
</dbReference>
<sequence length="163" mass="17521">MTKGITMATAKAVAAGNSCRQDDVIATANLSRKAIIDMLTACKQAAYHSEVGEDVRSRALHFATECTVGYMELLEHVLVIVQKPTSEQKLQLSGFSKRVATAVTELIQAAEAMKGTEWVDPEDPTVIAEAELLGAAASIEAAAKKLEQLKPRAKPRHEGFRTG</sequence>
<organism evidence="2 3">
    <name type="scientific">Scyliorhinus torazame</name>
    <name type="common">Cloudy catshark</name>
    <name type="synonym">Catulus torazame</name>
    <dbReference type="NCBI Taxonomy" id="75743"/>
    <lineage>
        <taxon>Eukaryota</taxon>
        <taxon>Metazoa</taxon>
        <taxon>Chordata</taxon>
        <taxon>Craniata</taxon>
        <taxon>Vertebrata</taxon>
        <taxon>Chondrichthyes</taxon>
        <taxon>Elasmobranchii</taxon>
        <taxon>Galeomorphii</taxon>
        <taxon>Galeoidea</taxon>
        <taxon>Carcharhiniformes</taxon>
        <taxon>Scyliorhinidae</taxon>
        <taxon>Scyliorhinus</taxon>
    </lineage>
</organism>
<feature type="domain" description="Talin IBS2B" evidence="1">
    <location>
        <begin position="15"/>
        <end position="112"/>
    </location>
</feature>
<protein>
    <recommendedName>
        <fullName evidence="1">Talin IBS2B domain-containing protein</fullName>
    </recommendedName>
</protein>
<name>A0A401PXY9_SCYTO</name>
<dbReference type="PANTHER" id="PTHR19981:SF34">
    <property type="entry name" value="TALIN-2"/>
    <property type="match status" value="1"/>
</dbReference>
<dbReference type="Gene3D" id="1.20.1420.10">
    <property type="entry name" value="Talin, central domain"/>
    <property type="match status" value="1"/>
</dbReference>
<accession>A0A401PXY9</accession>
<dbReference type="PANTHER" id="PTHR19981">
    <property type="entry name" value="TALIN"/>
    <property type="match status" value="1"/>
</dbReference>
<dbReference type="GO" id="GO:0005178">
    <property type="term" value="F:integrin binding"/>
    <property type="evidence" value="ECO:0007669"/>
    <property type="project" value="TreeGrafter"/>
</dbReference>
<evidence type="ECO:0000313" key="2">
    <source>
        <dbReference type="EMBL" id="GCB77970.1"/>
    </source>
</evidence>
<keyword evidence="3" id="KW-1185">Reference proteome</keyword>
<dbReference type="Pfam" id="PF21896">
    <property type="entry name" value="Talin_IBS2B"/>
    <property type="match status" value="1"/>
</dbReference>
<dbReference type="EMBL" id="BFAA01018244">
    <property type="protein sequence ID" value="GCB77970.1"/>
    <property type="molecule type" value="Genomic_DNA"/>
</dbReference>
<evidence type="ECO:0000313" key="3">
    <source>
        <dbReference type="Proteomes" id="UP000288216"/>
    </source>
</evidence>